<dbReference type="Gene3D" id="3.40.50.150">
    <property type="entry name" value="Vaccinia Virus protein VP39"/>
    <property type="match status" value="1"/>
</dbReference>
<proteinExistence type="predicted"/>
<dbReference type="Proteomes" id="UP000238348">
    <property type="component" value="Chromosome"/>
</dbReference>
<reference evidence="4 5" key="1">
    <citation type="submission" date="2015-09" db="EMBL/GenBank/DDBJ databases">
        <title>Sorangium comparison.</title>
        <authorList>
            <person name="Zaburannyi N."/>
            <person name="Bunk B."/>
            <person name="Overmann J."/>
            <person name="Mueller R."/>
        </authorList>
    </citation>
    <scope>NUCLEOTIDE SEQUENCE [LARGE SCALE GENOMIC DNA]</scope>
    <source>
        <strain evidence="4 5">So ce26</strain>
    </source>
</reference>
<dbReference type="InterPro" id="IPR029063">
    <property type="entry name" value="SAM-dependent_MTases_sf"/>
</dbReference>
<dbReference type="GO" id="GO:0032259">
    <property type="term" value="P:methylation"/>
    <property type="evidence" value="ECO:0007669"/>
    <property type="project" value="UniProtKB-KW"/>
</dbReference>
<dbReference type="Pfam" id="PF13649">
    <property type="entry name" value="Methyltransf_25"/>
    <property type="match status" value="1"/>
</dbReference>
<accession>A0A2L0EP98</accession>
<keyword evidence="1 4" id="KW-0489">Methyltransferase</keyword>
<evidence type="ECO:0000256" key="1">
    <source>
        <dbReference type="ARBA" id="ARBA00022603"/>
    </source>
</evidence>
<sequence length="245" mass="27563">MPTQYDAIAEEYQRAKRLVAFDVFEHTLLGRLGAVDGMSVLDLACGEGFNTRKLKQLGAGRTVGVDISEEMIRLARDQEERRPLGIEYVCSAVEQLGKLGEFDLVTAVFLLNYAESPDALVRMGQVVYENLKPGQRFVTINENCGKWAPHAARYRKYGIDFKVSLPVGDGDPVGLALRIDERSWIDITFRCFCQETYEQALKAAGFRAVTWHGLVVPPEIEARDGKEFWSDMIEDPPVILIECQK</sequence>
<feature type="domain" description="Methyltransferase" evidence="3">
    <location>
        <begin position="40"/>
        <end position="134"/>
    </location>
</feature>
<protein>
    <submittedName>
        <fullName evidence="4">Methyltransferase UbiE</fullName>
    </submittedName>
</protein>
<evidence type="ECO:0000313" key="5">
    <source>
        <dbReference type="Proteomes" id="UP000238348"/>
    </source>
</evidence>
<dbReference type="PANTHER" id="PTHR43861">
    <property type="entry name" value="TRANS-ACONITATE 2-METHYLTRANSFERASE-RELATED"/>
    <property type="match status" value="1"/>
</dbReference>
<dbReference type="OrthoDB" id="5522265at2"/>
<keyword evidence="2 4" id="KW-0808">Transferase</keyword>
<dbReference type="EMBL" id="CP012673">
    <property type="protein sequence ID" value="AUX41133.1"/>
    <property type="molecule type" value="Genomic_DNA"/>
</dbReference>
<dbReference type="RefSeq" id="WP_159396870.1">
    <property type="nucleotide sequence ID" value="NZ_CP012673.1"/>
</dbReference>
<name>A0A2L0EP98_SORCE</name>
<dbReference type="SUPFAM" id="SSF53335">
    <property type="entry name" value="S-adenosyl-L-methionine-dependent methyltransferases"/>
    <property type="match status" value="1"/>
</dbReference>
<dbReference type="CDD" id="cd02440">
    <property type="entry name" value="AdoMet_MTases"/>
    <property type="match status" value="1"/>
</dbReference>
<dbReference type="GO" id="GO:0008168">
    <property type="term" value="F:methyltransferase activity"/>
    <property type="evidence" value="ECO:0007669"/>
    <property type="project" value="UniProtKB-KW"/>
</dbReference>
<evidence type="ECO:0000259" key="3">
    <source>
        <dbReference type="Pfam" id="PF13649"/>
    </source>
</evidence>
<dbReference type="InterPro" id="IPR041698">
    <property type="entry name" value="Methyltransf_25"/>
</dbReference>
<gene>
    <name evidence="4" type="primary">ubiE</name>
    <name evidence="4" type="ORF">SOCE26_025400</name>
</gene>
<organism evidence="4 5">
    <name type="scientific">Sorangium cellulosum</name>
    <name type="common">Polyangium cellulosum</name>
    <dbReference type="NCBI Taxonomy" id="56"/>
    <lineage>
        <taxon>Bacteria</taxon>
        <taxon>Pseudomonadati</taxon>
        <taxon>Myxococcota</taxon>
        <taxon>Polyangia</taxon>
        <taxon>Polyangiales</taxon>
        <taxon>Polyangiaceae</taxon>
        <taxon>Sorangium</taxon>
    </lineage>
</organism>
<dbReference type="PANTHER" id="PTHR43861:SF1">
    <property type="entry name" value="TRANS-ACONITATE 2-METHYLTRANSFERASE"/>
    <property type="match status" value="1"/>
</dbReference>
<dbReference type="AlphaFoldDB" id="A0A2L0EP98"/>
<evidence type="ECO:0000313" key="4">
    <source>
        <dbReference type="EMBL" id="AUX41133.1"/>
    </source>
</evidence>
<evidence type="ECO:0000256" key="2">
    <source>
        <dbReference type="ARBA" id="ARBA00022679"/>
    </source>
</evidence>